<evidence type="ECO:0000313" key="1">
    <source>
        <dbReference type="EMBL" id="MFH6600754.1"/>
    </source>
</evidence>
<dbReference type="Proteomes" id="UP001609932">
    <property type="component" value="Unassembled WGS sequence"/>
</dbReference>
<evidence type="ECO:0000313" key="2">
    <source>
        <dbReference type="Proteomes" id="UP001609932"/>
    </source>
</evidence>
<evidence type="ECO:0008006" key="3">
    <source>
        <dbReference type="Google" id="ProtNLM"/>
    </source>
</evidence>
<reference evidence="1 2" key="1">
    <citation type="submission" date="2024-09" db="EMBL/GenBank/DDBJ databases">
        <title>Elucidation of the Bokeelamides from Bacteria Associated with Moon Snail Egg Collars.</title>
        <authorList>
            <person name="Campbell R."/>
            <person name="Piedl K."/>
            <person name="Mevers E."/>
        </authorList>
    </citation>
    <scope>NUCLEOTIDE SEQUENCE [LARGE SCALE GENOMIC DNA]</scope>
    <source>
        <strain evidence="1 2">EM133</strain>
    </source>
</reference>
<dbReference type="PROSITE" id="PS51257">
    <property type="entry name" value="PROKAR_LIPOPROTEIN"/>
    <property type="match status" value="1"/>
</dbReference>
<gene>
    <name evidence="1" type="ORF">ACEVAQ_18795</name>
</gene>
<protein>
    <recommendedName>
        <fullName evidence="3">Lipoprotein</fullName>
    </recommendedName>
</protein>
<dbReference type="EMBL" id="JBHEGD010000002">
    <property type="protein sequence ID" value="MFH6600754.1"/>
    <property type="molecule type" value="Genomic_DNA"/>
</dbReference>
<organism evidence="1 2">
    <name type="scientific">Ectopseudomonas khazarica</name>
    <dbReference type="NCBI Taxonomy" id="2502979"/>
    <lineage>
        <taxon>Bacteria</taxon>
        <taxon>Pseudomonadati</taxon>
        <taxon>Pseudomonadota</taxon>
        <taxon>Gammaproteobacteria</taxon>
        <taxon>Pseudomonadales</taxon>
        <taxon>Pseudomonadaceae</taxon>
        <taxon>Ectopseudomonas</taxon>
    </lineage>
</organism>
<name>A0ABW7MI26_9GAMM</name>
<sequence length="147" mass="16675">MTKPSIQINFKALVTAIICVAAFISLAGCGEKGGEVWPEVWSEEATRFFNENVPPLKNLPGKVYHYQVVKRKEHFYFNTLYIDGRYIDDLRPNGAHKVGGVSAVQLDGVHVVYIKGEGYKVSTRHEDGQGVYKALMNNYPLFFREYL</sequence>
<dbReference type="RefSeq" id="WP_395273567.1">
    <property type="nucleotide sequence ID" value="NZ_JBHEGD010000002.1"/>
</dbReference>
<proteinExistence type="predicted"/>
<accession>A0ABW7MI26</accession>
<keyword evidence="2" id="KW-1185">Reference proteome</keyword>
<comment type="caution">
    <text evidence="1">The sequence shown here is derived from an EMBL/GenBank/DDBJ whole genome shotgun (WGS) entry which is preliminary data.</text>
</comment>